<evidence type="ECO:0000313" key="2">
    <source>
        <dbReference type="EMBL" id="PZE17852.1"/>
    </source>
</evidence>
<feature type="transmembrane region" description="Helical" evidence="1">
    <location>
        <begin position="226"/>
        <end position="250"/>
    </location>
</feature>
<feature type="transmembrane region" description="Helical" evidence="1">
    <location>
        <begin position="362"/>
        <end position="380"/>
    </location>
</feature>
<keyword evidence="3" id="KW-1185">Reference proteome</keyword>
<feature type="transmembrane region" description="Helical" evidence="1">
    <location>
        <begin position="262"/>
        <end position="285"/>
    </location>
</feature>
<gene>
    <name evidence="2" type="ORF">DNU06_04330</name>
</gene>
<dbReference type="RefSeq" id="WP_111062003.1">
    <property type="nucleotide sequence ID" value="NZ_JBHUCU010000002.1"/>
</dbReference>
<proteinExistence type="predicted"/>
<dbReference type="Pfam" id="PF13687">
    <property type="entry name" value="DUF4153"/>
    <property type="match status" value="1"/>
</dbReference>
<evidence type="ECO:0000313" key="3">
    <source>
        <dbReference type="Proteomes" id="UP000249248"/>
    </source>
</evidence>
<keyword evidence="1" id="KW-0472">Membrane</keyword>
<keyword evidence="1" id="KW-1133">Transmembrane helix</keyword>
<feature type="transmembrane region" description="Helical" evidence="1">
    <location>
        <begin position="297"/>
        <end position="317"/>
    </location>
</feature>
<dbReference type="InterPro" id="IPR025291">
    <property type="entry name" value="DUF4153"/>
</dbReference>
<organism evidence="2 3">
    <name type="scientific">Putridiphycobacter roseus</name>
    <dbReference type="NCBI Taxonomy" id="2219161"/>
    <lineage>
        <taxon>Bacteria</taxon>
        <taxon>Pseudomonadati</taxon>
        <taxon>Bacteroidota</taxon>
        <taxon>Flavobacteriia</taxon>
        <taxon>Flavobacteriales</taxon>
        <taxon>Crocinitomicaceae</taxon>
        <taxon>Putridiphycobacter</taxon>
    </lineage>
</organism>
<protein>
    <submittedName>
        <fullName evidence="2">Uncharacterized protein</fullName>
    </submittedName>
</protein>
<sequence length="478" mass="55250">MKKKQYLLLVLLLNCLLYDQLLGLNLLLIAIFWVGLNYYNSPTRHDKSWYTAAILWIMAGLGQSLWYLDVGLPIYIIAALHYFAVYYQPKTSFPISILQSFISWAKGLVNFFQFKVGYFNKSTDQTKKIIQKLLLIILPIFISLLFLKIYQSASPKFAELTSFIHLDFIQWPFFISYFLLTICFYGFYYFRPSKKIESIDINTAYQVPYKESYLSEEDKKPFEWQLGILLVSMLSLLLLGFIVVDIQTILTPTASELSHSQVVHQGINILIISIILVMLIVVGLYRGSNNFQKSKTLHYLSYAWLFLNAILIVLIAIKNYNYIADWGLTHKRIGVFIYLIMCLIGLAFTGRKIAKQTSFSHLLSKTAYTFLGLLTFYGLFNWNGIIAKYNLNPLHLDAAQVDFPYLASLGPETLPYIKAYIGENNSTQLRDENTIHQSVFSLYQIYSQGWKSIPSYRLGGYLAYKKLNFDRLPSKNDK</sequence>
<name>A0A2W1NQE0_9FLAO</name>
<evidence type="ECO:0000256" key="1">
    <source>
        <dbReference type="SAM" id="Phobius"/>
    </source>
</evidence>
<feature type="transmembrane region" description="Helical" evidence="1">
    <location>
        <begin position="7"/>
        <end position="36"/>
    </location>
</feature>
<feature type="transmembrane region" description="Helical" evidence="1">
    <location>
        <begin position="333"/>
        <end position="350"/>
    </location>
</feature>
<keyword evidence="1" id="KW-0812">Transmembrane</keyword>
<dbReference type="EMBL" id="QKSB01000002">
    <property type="protein sequence ID" value="PZE17852.1"/>
    <property type="molecule type" value="Genomic_DNA"/>
</dbReference>
<feature type="transmembrane region" description="Helical" evidence="1">
    <location>
        <begin position="171"/>
        <end position="190"/>
    </location>
</feature>
<accession>A0A2W1NQE0</accession>
<dbReference type="Proteomes" id="UP000249248">
    <property type="component" value="Unassembled WGS sequence"/>
</dbReference>
<dbReference type="AlphaFoldDB" id="A0A2W1NQE0"/>
<comment type="caution">
    <text evidence="2">The sequence shown here is derived from an EMBL/GenBank/DDBJ whole genome shotgun (WGS) entry which is preliminary data.</text>
</comment>
<feature type="transmembrane region" description="Helical" evidence="1">
    <location>
        <begin position="133"/>
        <end position="151"/>
    </location>
</feature>
<feature type="transmembrane region" description="Helical" evidence="1">
    <location>
        <begin position="72"/>
        <end position="89"/>
    </location>
</feature>
<dbReference type="OrthoDB" id="627992at2"/>
<reference evidence="2 3" key="1">
    <citation type="submission" date="2018-06" db="EMBL/GenBank/DDBJ databases">
        <title>The draft genome sequence of Crocinitomix sp. SM1701.</title>
        <authorList>
            <person name="Zhang X."/>
        </authorList>
    </citation>
    <scope>NUCLEOTIDE SEQUENCE [LARGE SCALE GENOMIC DNA]</scope>
    <source>
        <strain evidence="2 3">SM1701</strain>
    </source>
</reference>